<evidence type="ECO:0000313" key="3">
    <source>
        <dbReference type="Proteomes" id="UP001652394"/>
    </source>
</evidence>
<name>A0ABT2TC04_9FIRM</name>
<dbReference type="NCBIfam" id="TIGR01549">
    <property type="entry name" value="HAD-SF-IA-v1"/>
    <property type="match status" value="1"/>
</dbReference>
<dbReference type="PANTHER" id="PTHR43316:SF3">
    <property type="entry name" value="HALOACID DEHALOGENASE, TYPE II (AFU_ORTHOLOGUE AFUA_2G07750)-RELATED"/>
    <property type="match status" value="1"/>
</dbReference>
<dbReference type="Pfam" id="PF00702">
    <property type="entry name" value="Hydrolase"/>
    <property type="match status" value="1"/>
</dbReference>
<comment type="caution">
    <text evidence="2">The sequence shown here is derived from an EMBL/GenBank/DDBJ whole genome shotgun (WGS) entry which is preliminary data.</text>
</comment>
<dbReference type="InterPro" id="IPR036412">
    <property type="entry name" value="HAD-like_sf"/>
</dbReference>
<accession>A0ABT2TC04</accession>
<dbReference type="SUPFAM" id="SSF56784">
    <property type="entry name" value="HAD-like"/>
    <property type="match status" value="1"/>
</dbReference>
<dbReference type="RefSeq" id="WP_059067837.1">
    <property type="nucleotide sequence ID" value="NZ_JAOQJX010000009.1"/>
</dbReference>
<dbReference type="InterPro" id="IPR023214">
    <property type="entry name" value="HAD_sf"/>
</dbReference>
<dbReference type="NCBIfam" id="TIGR01668">
    <property type="entry name" value="YqeG_hyp_ppase"/>
    <property type="match status" value="1"/>
</dbReference>
<dbReference type="InterPro" id="IPR006439">
    <property type="entry name" value="HAD-SF_hydro_IA"/>
</dbReference>
<dbReference type="NCBIfam" id="TIGR01662">
    <property type="entry name" value="HAD-SF-IIIA"/>
    <property type="match status" value="1"/>
</dbReference>
<gene>
    <name evidence="2" type="ORF">OCV51_07660</name>
</gene>
<protein>
    <submittedName>
        <fullName evidence="2">YqeG family HAD IIIA-type phosphatase</fullName>
    </submittedName>
</protein>
<organism evidence="2 3">
    <name type="scientific">Faecalicatena acetigenes</name>
    <dbReference type="NCBI Taxonomy" id="2981790"/>
    <lineage>
        <taxon>Bacteria</taxon>
        <taxon>Bacillati</taxon>
        <taxon>Bacillota</taxon>
        <taxon>Clostridia</taxon>
        <taxon>Lachnospirales</taxon>
        <taxon>Lachnospiraceae</taxon>
        <taxon>Faecalicatena</taxon>
    </lineage>
</organism>
<dbReference type="EMBL" id="JAOQJX010000009">
    <property type="protein sequence ID" value="MCU6747531.1"/>
    <property type="molecule type" value="Genomic_DNA"/>
</dbReference>
<dbReference type="Gene3D" id="3.40.50.1000">
    <property type="entry name" value="HAD superfamily/HAD-like"/>
    <property type="match status" value="1"/>
</dbReference>
<sequence>MFKLFYPCEYVESVFTIDYEKLYNKGYRGLIFDIDNTLVPHGNDSEERVDALFSWLHNLGFQTLLLSNNDEERVKRFLKNISSFYICDAQKPKPENYRKAVEMLDMKKEETVFIGDQVFTDILGANLSGLDSILVRFIGYDTETKIGIRRTVEKLLLKFYSYNKKCQNRLGNIQKRGKSDNAKEEIIL</sequence>
<evidence type="ECO:0000256" key="1">
    <source>
        <dbReference type="ARBA" id="ARBA00022801"/>
    </source>
</evidence>
<dbReference type="InterPro" id="IPR010021">
    <property type="entry name" value="PGPP1/Gep4"/>
</dbReference>
<reference evidence="2 3" key="1">
    <citation type="journal article" date="2021" name="ISME Commun">
        <title>Automated analysis of genomic sequences facilitates high-throughput and comprehensive description of bacteria.</title>
        <authorList>
            <person name="Hitch T.C.A."/>
        </authorList>
    </citation>
    <scope>NUCLEOTIDE SEQUENCE [LARGE SCALE GENOMIC DNA]</scope>
    <source>
        <strain evidence="2 3">H2_18</strain>
    </source>
</reference>
<dbReference type="Proteomes" id="UP001652394">
    <property type="component" value="Unassembled WGS sequence"/>
</dbReference>
<evidence type="ECO:0000313" key="2">
    <source>
        <dbReference type="EMBL" id="MCU6747531.1"/>
    </source>
</evidence>
<keyword evidence="1" id="KW-0378">Hydrolase</keyword>
<dbReference type="InterPro" id="IPR006549">
    <property type="entry name" value="HAD-SF_hydro_IIIA"/>
</dbReference>
<dbReference type="InterPro" id="IPR051540">
    <property type="entry name" value="S-2-haloacid_dehalogenase"/>
</dbReference>
<dbReference type="PANTHER" id="PTHR43316">
    <property type="entry name" value="HYDROLASE, HALOACID DELAHOGENASE-RELATED"/>
    <property type="match status" value="1"/>
</dbReference>
<proteinExistence type="predicted"/>
<keyword evidence="3" id="KW-1185">Reference proteome</keyword>